<dbReference type="InterPro" id="IPR022712">
    <property type="entry name" value="Beta_Casp"/>
</dbReference>
<dbReference type="CDD" id="cd16295">
    <property type="entry name" value="TTHA0252-CPSF-like_MBL-fold"/>
    <property type="match status" value="1"/>
</dbReference>
<dbReference type="PANTHER" id="PTHR11203:SF37">
    <property type="entry name" value="INTEGRATOR COMPLEX SUBUNIT 11"/>
    <property type="match status" value="1"/>
</dbReference>
<dbReference type="InterPro" id="IPR011108">
    <property type="entry name" value="RMMBL"/>
</dbReference>
<dbReference type="InterPro" id="IPR001279">
    <property type="entry name" value="Metallo-B-lactamas"/>
</dbReference>
<evidence type="ECO:0000259" key="2">
    <source>
        <dbReference type="SMART" id="SM00849"/>
    </source>
</evidence>
<reference evidence="4" key="2">
    <citation type="journal article" date="2021" name="PeerJ">
        <title>Extensive microbial diversity within the chicken gut microbiome revealed by metagenomics and culture.</title>
        <authorList>
            <person name="Gilroy R."/>
            <person name="Ravi A."/>
            <person name="Getino M."/>
            <person name="Pursley I."/>
            <person name="Horton D.L."/>
            <person name="Alikhan N.F."/>
            <person name="Baker D."/>
            <person name="Gharbi K."/>
            <person name="Hall N."/>
            <person name="Watson M."/>
            <person name="Adriaenssens E.M."/>
            <person name="Foster-Nyarko E."/>
            <person name="Jarju S."/>
            <person name="Secka A."/>
            <person name="Antonio M."/>
            <person name="Oren A."/>
            <person name="Chaudhuri R.R."/>
            <person name="La Ragione R."/>
            <person name="Hildebrand F."/>
            <person name="Pallen M.J."/>
        </authorList>
    </citation>
    <scope>NUCLEOTIDE SEQUENCE</scope>
    <source>
        <strain evidence="4">ChiHjej10B9-9673</strain>
    </source>
</reference>
<proteinExistence type="predicted"/>
<dbReference type="Pfam" id="PF10996">
    <property type="entry name" value="Beta-Casp"/>
    <property type="match status" value="1"/>
</dbReference>
<dbReference type="Pfam" id="PF07521">
    <property type="entry name" value="RMMBL"/>
    <property type="match status" value="1"/>
</dbReference>
<evidence type="ECO:0000313" key="4">
    <source>
        <dbReference type="EMBL" id="HIS67504.1"/>
    </source>
</evidence>
<sequence length="532" mass="57627">MTITFLGAAHEVTGSCTYIECGATRFIVDCGMEQGRDMFVNQRLPVAPGAVDFALLTHAHIDHSGLLPLLAKNGFAGPVYATAATCSLADIMLRDSAHIQMSEAEYKARKARRAGGAAVEPLYDTEDVVALVKNLRPCSYGEVIQVAEGVAVRFTDVGHLLGSACIEVWLSEGGAGQKIVFSGDVGNLHQPILRDPERVSGADYVVVESTYGDRLHEKARTDYVSELAAVIQRTLDRGGNVVIPSFAVGRTQEMLYFIREIKERGLVHGHPGFKVYVDSPLAVEATSVFLQCDTSFLDDEARAVLARGVNPLAFDGLEVSVSADESRAINENPEPKVIISASGMCDAGRIRHHLKHNLWRRESLVLFVGYQAEGTLGRLLNDGAKEVKLFGETIAVRAEITVLPGVSGHADRGGLLAWMRGFTGQRPAQVFVNHGEDGVCDAFAAALKSELGYEAMAPYSGTVYDLAAGEFVKLTEGVPQAREGAKRNKFFAALVKAAERLLAAAKSAEGRPNRELRRWTERIEALIREMTD</sequence>
<dbReference type="SUPFAM" id="SSF56281">
    <property type="entry name" value="Metallo-hydrolase/oxidoreductase"/>
    <property type="match status" value="1"/>
</dbReference>
<evidence type="ECO:0000313" key="5">
    <source>
        <dbReference type="Proteomes" id="UP000824001"/>
    </source>
</evidence>
<dbReference type="Gene3D" id="3.60.15.10">
    <property type="entry name" value="Ribonuclease Z/Hydroxyacylglutathione hydrolase-like"/>
    <property type="match status" value="1"/>
</dbReference>
<dbReference type="AlphaFoldDB" id="A0A9D1FEV0"/>
<dbReference type="InterPro" id="IPR050698">
    <property type="entry name" value="MBL"/>
</dbReference>
<dbReference type="Pfam" id="PF00753">
    <property type="entry name" value="Lactamase_B"/>
    <property type="match status" value="1"/>
</dbReference>
<protein>
    <submittedName>
        <fullName evidence="4">MBL fold metallo-hydrolase</fullName>
    </submittedName>
</protein>
<evidence type="ECO:0000259" key="3">
    <source>
        <dbReference type="SMART" id="SM01027"/>
    </source>
</evidence>
<accession>A0A9D1FEV0</accession>
<dbReference type="SMART" id="SM01027">
    <property type="entry name" value="Beta-Casp"/>
    <property type="match status" value="1"/>
</dbReference>
<reference evidence="4" key="1">
    <citation type="submission" date="2020-10" db="EMBL/GenBank/DDBJ databases">
        <authorList>
            <person name="Gilroy R."/>
        </authorList>
    </citation>
    <scope>NUCLEOTIDE SEQUENCE</scope>
    <source>
        <strain evidence="4">ChiHjej10B9-9673</strain>
    </source>
</reference>
<dbReference type="InterPro" id="IPR036866">
    <property type="entry name" value="RibonucZ/Hydroxyglut_hydro"/>
</dbReference>
<dbReference type="Gene3D" id="3.40.50.10890">
    <property type="match status" value="1"/>
</dbReference>
<feature type="domain" description="Metallo-beta-lactamase" evidence="2">
    <location>
        <begin position="13"/>
        <end position="246"/>
    </location>
</feature>
<evidence type="ECO:0000256" key="1">
    <source>
        <dbReference type="ARBA" id="ARBA00022801"/>
    </source>
</evidence>
<keyword evidence="1" id="KW-0378">Hydrolase</keyword>
<organism evidence="4 5">
    <name type="scientific">Candidatus Scatomorpha merdipullorum</name>
    <dbReference type="NCBI Taxonomy" id="2840927"/>
    <lineage>
        <taxon>Bacteria</taxon>
        <taxon>Bacillati</taxon>
        <taxon>Bacillota</taxon>
        <taxon>Clostridia</taxon>
        <taxon>Eubacteriales</taxon>
        <taxon>Candidatus Scatomorpha</taxon>
    </lineage>
</organism>
<dbReference type="EMBL" id="DVJK01000227">
    <property type="protein sequence ID" value="HIS67504.1"/>
    <property type="molecule type" value="Genomic_DNA"/>
</dbReference>
<dbReference type="SMART" id="SM00849">
    <property type="entry name" value="Lactamase_B"/>
    <property type="match status" value="1"/>
</dbReference>
<dbReference type="GO" id="GO:0004521">
    <property type="term" value="F:RNA endonuclease activity"/>
    <property type="evidence" value="ECO:0007669"/>
    <property type="project" value="TreeGrafter"/>
</dbReference>
<feature type="domain" description="Beta-Casp" evidence="3">
    <location>
        <begin position="251"/>
        <end position="380"/>
    </location>
</feature>
<gene>
    <name evidence="4" type="ORF">IAC18_08055</name>
</gene>
<dbReference type="PANTHER" id="PTHR11203">
    <property type="entry name" value="CLEAVAGE AND POLYADENYLATION SPECIFICITY FACTOR FAMILY MEMBER"/>
    <property type="match status" value="1"/>
</dbReference>
<name>A0A9D1FEV0_9FIRM</name>
<comment type="caution">
    <text evidence="4">The sequence shown here is derived from an EMBL/GenBank/DDBJ whole genome shotgun (WGS) entry which is preliminary data.</text>
</comment>
<dbReference type="Proteomes" id="UP000824001">
    <property type="component" value="Unassembled WGS sequence"/>
</dbReference>
<dbReference type="GO" id="GO:0016787">
    <property type="term" value="F:hydrolase activity"/>
    <property type="evidence" value="ECO:0007669"/>
    <property type="project" value="UniProtKB-KW"/>
</dbReference>